<evidence type="ECO:0000256" key="2">
    <source>
        <dbReference type="ARBA" id="ARBA00023015"/>
    </source>
</evidence>
<feature type="domain" description="RNA polymerase sigma factor 70 region 4 type 2" evidence="7">
    <location>
        <begin position="129"/>
        <end position="180"/>
    </location>
</feature>
<dbReference type="InterPro" id="IPR013325">
    <property type="entry name" value="RNA_pol_sigma_r2"/>
</dbReference>
<evidence type="ECO:0000313" key="8">
    <source>
        <dbReference type="EMBL" id="TMJ05024.1"/>
    </source>
</evidence>
<evidence type="ECO:0000256" key="3">
    <source>
        <dbReference type="ARBA" id="ARBA00023082"/>
    </source>
</evidence>
<dbReference type="CDD" id="cd06171">
    <property type="entry name" value="Sigma70_r4"/>
    <property type="match status" value="1"/>
</dbReference>
<gene>
    <name evidence="8" type="ORF">E6H01_03650</name>
</gene>
<dbReference type="InterPro" id="IPR036388">
    <property type="entry name" value="WH-like_DNA-bd_sf"/>
</dbReference>
<dbReference type="EMBL" id="VBAL01000034">
    <property type="protein sequence ID" value="TMJ05024.1"/>
    <property type="molecule type" value="Genomic_DNA"/>
</dbReference>
<comment type="caution">
    <text evidence="8">The sequence shown here is derived from an EMBL/GenBank/DDBJ whole genome shotgun (WGS) entry which is preliminary data.</text>
</comment>
<dbReference type="GO" id="GO:0003677">
    <property type="term" value="F:DNA binding"/>
    <property type="evidence" value="ECO:0007669"/>
    <property type="project" value="UniProtKB-KW"/>
</dbReference>
<sequence>MTRSYTPPRYNRDEIAAFEALVGRYGQRVYTMAYRMAGNDADAKDLAQEAFLRVFRAWRSIDPSAHLDSWLSRIVTNLFIDMLRRRPRVRMESLDAPVTARSGGEIVREIGDDRAGPEADVVDQQMEADVQQALVALHPDLRAVVVLSDIEGYAYEEIAETLGIPVGTVKSRLHRARKTLQARLSHLAPHRLEKIP</sequence>
<dbReference type="Gene3D" id="1.10.1740.10">
    <property type="match status" value="1"/>
</dbReference>
<keyword evidence="4" id="KW-0238">DNA-binding</keyword>
<dbReference type="InterPro" id="IPR039425">
    <property type="entry name" value="RNA_pol_sigma-70-like"/>
</dbReference>
<evidence type="ECO:0000259" key="6">
    <source>
        <dbReference type="Pfam" id="PF04542"/>
    </source>
</evidence>
<dbReference type="PANTHER" id="PTHR43133:SF8">
    <property type="entry name" value="RNA POLYMERASE SIGMA FACTOR HI_1459-RELATED"/>
    <property type="match status" value="1"/>
</dbReference>
<proteinExistence type="inferred from homology"/>
<organism evidence="8 9">
    <name type="scientific">Candidatus Segetimicrobium genomatis</name>
    <dbReference type="NCBI Taxonomy" id="2569760"/>
    <lineage>
        <taxon>Bacteria</taxon>
        <taxon>Bacillati</taxon>
        <taxon>Candidatus Sysuimicrobiota</taxon>
        <taxon>Candidatus Sysuimicrobiia</taxon>
        <taxon>Candidatus Sysuimicrobiales</taxon>
        <taxon>Candidatus Segetimicrobiaceae</taxon>
        <taxon>Candidatus Segetimicrobium</taxon>
    </lineage>
</organism>
<feature type="domain" description="RNA polymerase sigma-70 region 2" evidence="6">
    <location>
        <begin position="21"/>
        <end position="87"/>
    </location>
</feature>
<dbReference type="Proteomes" id="UP000319353">
    <property type="component" value="Unassembled WGS sequence"/>
</dbReference>
<evidence type="ECO:0000256" key="1">
    <source>
        <dbReference type="ARBA" id="ARBA00010641"/>
    </source>
</evidence>
<evidence type="ECO:0000256" key="4">
    <source>
        <dbReference type="ARBA" id="ARBA00023125"/>
    </source>
</evidence>
<dbReference type="NCBIfam" id="TIGR02937">
    <property type="entry name" value="sigma70-ECF"/>
    <property type="match status" value="1"/>
</dbReference>
<reference evidence="8 9" key="1">
    <citation type="journal article" date="2019" name="Nat. Microbiol.">
        <title>Mediterranean grassland soil C-N compound turnover is dependent on rainfall and depth, and is mediated by genomically divergent microorganisms.</title>
        <authorList>
            <person name="Diamond S."/>
            <person name="Andeer P.F."/>
            <person name="Li Z."/>
            <person name="Crits-Christoph A."/>
            <person name="Burstein D."/>
            <person name="Anantharaman K."/>
            <person name="Lane K.R."/>
            <person name="Thomas B.C."/>
            <person name="Pan C."/>
            <person name="Northen T.R."/>
            <person name="Banfield J.F."/>
        </authorList>
    </citation>
    <scope>NUCLEOTIDE SEQUENCE [LARGE SCALE GENOMIC DNA]</scope>
    <source>
        <strain evidence="8">NP_4</strain>
    </source>
</reference>
<dbReference type="SUPFAM" id="SSF88659">
    <property type="entry name" value="Sigma3 and sigma4 domains of RNA polymerase sigma factors"/>
    <property type="match status" value="1"/>
</dbReference>
<evidence type="ECO:0000259" key="7">
    <source>
        <dbReference type="Pfam" id="PF08281"/>
    </source>
</evidence>
<keyword evidence="2" id="KW-0805">Transcription regulation</keyword>
<dbReference type="PANTHER" id="PTHR43133">
    <property type="entry name" value="RNA POLYMERASE ECF-TYPE SIGMA FACTO"/>
    <property type="match status" value="1"/>
</dbReference>
<dbReference type="AlphaFoldDB" id="A0A537LAI5"/>
<dbReference type="GO" id="GO:0006352">
    <property type="term" value="P:DNA-templated transcription initiation"/>
    <property type="evidence" value="ECO:0007669"/>
    <property type="project" value="InterPro"/>
</dbReference>
<evidence type="ECO:0000256" key="5">
    <source>
        <dbReference type="ARBA" id="ARBA00023163"/>
    </source>
</evidence>
<dbReference type="SUPFAM" id="SSF88946">
    <property type="entry name" value="Sigma2 domain of RNA polymerase sigma factors"/>
    <property type="match status" value="1"/>
</dbReference>
<evidence type="ECO:0000313" key="9">
    <source>
        <dbReference type="Proteomes" id="UP000319353"/>
    </source>
</evidence>
<dbReference type="InterPro" id="IPR013324">
    <property type="entry name" value="RNA_pol_sigma_r3/r4-like"/>
</dbReference>
<keyword evidence="5" id="KW-0804">Transcription</keyword>
<keyword evidence="3" id="KW-0731">Sigma factor</keyword>
<comment type="similarity">
    <text evidence="1">Belongs to the sigma-70 factor family. ECF subfamily.</text>
</comment>
<accession>A0A537LAI5</accession>
<dbReference type="InterPro" id="IPR014284">
    <property type="entry name" value="RNA_pol_sigma-70_dom"/>
</dbReference>
<protein>
    <submittedName>
        <fullName evidence="8">Sigma-70 family RNA polymerase sigma factor</fullName>
    </submittedName>
</protein>
<dbReference type="Pfam" id="PF04542">
    <property type="entry name" value="Sigma70_r2"/>
    <property type="match status" value="1"/>
</dbReference>
<dbReference type="Gene3D" id="1.10.10.10">
    <property type="entry name" value="Winged helix-like DNA-binding domain superfamily/Winged helix DNA-binding domain"/>
    <property type="match status" value="1"/>
</dbReference>
<dbReference type="InterPro" id="IPR007627">
    <property type="entry name" value="RNA_pol_sigma70_r2"/>
</dbReference>
<dbReference type="Pfam" id="PF08281">
    <property type="entry name" value="Sigma70_r4_2"/>
    <property type="match status" value="1"/>
</dbReference>
<dbReference type="GO" id="GO:0016987">
    <property type="term" value="F:sigma factor activity"/>
    <property type="evidence" value="ECO:0007669"/>
    <property type="project" value="UniProtKB-KW"/>
</dbReference>
<name>A0A537LAI5_9BACT</name>
<dbReference type="InterPro" id="IPR013249">
    <property type="entry name" value="RNA_pol_sigma70_r4_t2"/>
</dbReference>